<dbReference type="WBParaSite" id="ACRNAN_scaffold300.g29922.t1">
    <property type="protein sequence ID" value="ACRNAN_scaffold300.g29922.t1"/>
    <property type="gene ID" value="ACRNAN_scaffold300.g29922"/>
</dbReference>
<dbReference type="PROSITE" id="PS50033">
    <property type="entry name" value="UBX"/>
    <property type="match status" value="1"/>
</dbReference>
<feature type="coiled-coil region" evidence="1">
    <location>
        <begin position="276"/>
        <end position="303"/>
    </location>
</feature>
<dbReference type="AlphaFoldDB" id="A0A914DKU2"/>
<dbReference type="Gene3D" id="3.40.30.10">
    <property type="entry name" value="Glutaredoxin"/>
    <property type="match status" value="1"/>
</dbReference>
<feature type="compositionally biased region" description="Polar residues" evidence="2">
    <location>
        <begin position="239"/>
        <end position="259"/>
    </location>
</feature>
<dbReference type="InterPro" id="IPR036249">
    <property type="entry name" value="Thioredoxin-like_sf"/>
</dbReference>
<dbReference type="InterPro" id="IPR001012">
    <property type="entry name" value="UBX_dom"/>
</dbReference>
<proteinExistence type="predicted"/>
<dbReference type="Proteomes" id="UP000887540">
    <property type="component" value="Unplaced"/>
</dbReference>
<keyword evidence="1" id="KW-0175">Coiled coil</keyword>
<dbReference type="InterPro" id="IPR050730">
    <property type="entry name" value="UBX_domain-protein"/>
</dbReference>
<dbReference type="GO" id="GO:0043161">
    <property type="term" value="P:proteasome-mediated ubiquitin-dependent protein catabolic process"/>
    <property type="evidence" value="ECO:0007669"/>
    <property type="project" value="TreeGrafter"/>
</dbReference>
<reference evidence="5" key="1">
    <citation type="submission" date="2022-11" db="UniProtKB">
        <authorList>
            <consortium name="WormBaseParasite"/>
        </authorList>
    </citation>
    <scope>IDENTIFICATION</scope>
</reference>
<dbReference type="Gene3D" id="3.10.20.90">
    <property type="entry name" value="Phosphatidylinositol 3-kinase Catalytic Subunit, Chain A, domain 1"/>
    <property type="match status" value="1"/>
</dbReference>
<feature type="region of interest" description="Disordered" evidence="2">
    <location>
        <begin position="239"/>
        <end position="276"/>
    </location>
</feature>
<keyword evidence="4" id="KW-1185">Reference proteome</keyword>
<sequence>MEVDDDIILSDDEADMNGVPHDDDVRAPIAPVHGPIVNESFRETYQARTQSRRVNPIFEQFHDFRALEADQHRDIMDQRNGQARPSGSRDMGKAKSLAQLFRPPIDLMFVGDWELALAEARRRAAWLIVNVQKSEEFASQVLNRDVWANSAVREIVKSNFVLWQVYSDSPDGIRITGYYNLRDFPAVFIVDPRLGEAVTHIQTADPMAFLEQLTTFLEQYPNYEARDQSFAVSSPVITKSPTNLSQTESPANGTSSTNRLNRKRVSSKEVPTEGLLEDQVSKKKKLTTKLDGYQNDVEALCNDGNKLTTVDKDEWKKFIGKILNNSKKISIVVRMPDGRREQIALYSTSSLKALFVFIDGQGFSSHDHLLVLSYPKRIYSIEEKEKTLAQLNFNAQEVIDVEKK</sequence>
<evidence type="ECO:0000256" key="2">
    <source>
        <dbReference type="SAM" id="MobiDB-lite"/>
    </source>
</evidence>
<evidence type="ECO:0000256" key="1">
    <source>
        <dbReference type="SAM" id="Coils"/>
    </source>
</evidence>
<dbReference type="SUPFAM" id="SSF52833">
    <property type="entry name" value="Thioredoxin-like"/>
    <property type="match status" value="1"/>
</dbReference>
<feature type="domain" description="UBX" evidence="3">
    <location>
        <begin position="324"/>
        <end position="401"/>
    </location>
</feature>
<organism evidence="4 5">
    <name type="scientific">Acrobeloides nanus</name>
    <dbReference type="NCBI Taxonomy" id="290746"/>
    <lineage>
        <taxon>Eukaryota</taxon>
        <taxon>Metazoa</taxon>
        <taxon>Ecdysozoa</taxon>
        <taxon>Nematoda</taxon>
        <taxon>Chromadorea</taxon>
        <taxon>Rhabditida</taxon>
        <taxon>Tylenchina</taxon>
        <taxon>Cephalobomorpha</taxon>
        <taxon>Cephaloboidea</taxon>
        <taxon>Cephalobidae</taxon>
        <taxon>Acrobeloides</taxon>
    </lineage>
</organism>
<dbReference type="InterPro" id="IPR029071">
    <property type="entry name" value="Ubiquitin-like_domsf"/>
</dbReference>
<dbReference type="PANTHER" id="PTHR23322">
    <property type="entry name" value="FAS-ASSOCIATED PROTEIN"/>
    <property type="match status" value="1"/>
</dbReference>
<dbReference type="SMART" id="SM00594">
    <property type="entry name" value="UAS"/>
    <property type="match status" value="1"/>
</dbReference>
<evidence type="ECO:0000313" key="4">
    <source>
        <dbReference type="Proteomes" id="UP000887540"/>
    </source>
</evidence>
<accession>A0A914DKU2</accession>
<dbReference type="Pfam" id="PF13899">
    <property type="entry name" value="Thioredoxin_7"/>
    <property type="match status" value="1"/>
</dbReference>
<protein>
    <submittedName>
        <fullName evidence="5">UBX domain-containing protein</fullName>
    </submittedName>
</protein>
<dbReference type="PANTHER" id="PTHR23322:SF6">
    <property type="entry name" value="UBX DOMAIN-CONTAINING PROTEIN 7"/>
    <property type="match status" value="1"/>
</dbReference>
<evidence type="ECO:0000313" key="5">
    <source>
        <dbReference type="WBParaSite" id="ACRNAN_scaffold300.g29922.t1"/>
    </source>
</evidence>
<dbReference type="Pfam" id="PF00789">
    <property type="entry name" value="UBX"/>
    <property type="match status" value="1"/>
</dbReference>
<dbReference type="GO" id="GO:0005634">
    <property type="term" value="C:nucleus"/>
    <property type="evidence" value="ECO:0007669"/>
    <property type="project" value="TreeGrafter"/>
</dbReference>
<name>A0A914DKU2_9BILA</name>
<evidence type="ECO:0000259" key="3">
    <source>
        <dbReference type="PROSITE" id="PS50033"/>
    </source>
</evidence>
<dbReference type="SUPFAM" id="SSF54236">
    <property type="entry name" value="Ubiquitin-like"/>
    <property type="match status" value="1"/>
</dbReference>
<dbReference type="CDD" id="cd02958">
    <property type="entry name" value="UAS"/>
    <property type="match status" value="1"/>
</dbReference>
<dbReference type="GO" id="GO:0043130">
    <property type="term" value="F:ubiquitin binding"/>
    <property type="evidence" value="ECO:0007669"/>
    <property type="project" value="TreeGrafter"/>
</dbReference>
<dbReference type="InterPro" id="IPR006577">
    <property type="entry name" value="UAS"/>
</dbReference>